<organism evidence="2 3">
    <name type="scientific">Siphonobacter curvatus</name>
    <dbReference type="NCBI Taxonomy" id="2094562"/>
    <lineage>
        <taxon>Bacteria</taxon>
        <taxon>Pseudomonadati</taxon>
        <taxon>Bacteroidota</taxon>
        <taxon>Cytophagia</taxon>
        <taxon>Cytophagales</taxon>
        <taxon>Cytophagaceae</taxon>
        <taxon>Siphonobacter</taxon>
    </lineage>
</organism>
<proteinExistence type="predicted"/>
<dbReference type="SUPFAM" id="SSF52266">
    <property type="entry name" value="SGNH hydrolase"/>
    <property type="match status" value="1"/>
</dbReference>
<dbReference type="InterPro" id="IPR051532">
    <property type="entry name" value="Ester_Hydrolysis_Enzymes"/>
</dbReference>
<feature type="domain" description="SGNH hydrolase-type esterase" evidence="1">
    <location>
        <begin position="26"/>
        <end position="262"/>
    </location>
</feature>
<dbReference type="AlphaFoldDB" id="A0A2S7IFT6"/>
<dbReference type="EMBL" id="PTRA01000006">
    <property type="protein sequence ID" value="PQA54366.1"/>
    <property type="molecule type" value="Genomic_DNA"/>
</dbReference>
<reference evidence="3" key="1">
    <citation type="submission" date="2018-02" db="EMBL/GenBank/DDBJ databases">
        <title>Genome sequencing of Solimonas sp. HR-BB.</title>
        <authorList>
            <person name="Lee Y."/>
            <person name="Jeon C.O."/>
        </authorList>
    </citation>
    <scope>NUCLEOTIDE SEQUENCE [LARGE SCALE GENOMIC DNA]</scope>
    <source>
        <strain evidence="3">HR-U</strain>
    </source>
</reference>
<dbReference type="PANTHER" id="PTHR30383">
    <property type="entry name" value="THIOESTERASE 1/PROTEASE 1/LYSOPHOSPHOLIPASE L1"/>
    <property type="match status" value="1"/>
</dbReference>
<dbReference type="PANTHER" id="PTHR30383:SF5">
    <property type="entry name" value="SGNH HYDROLASE-TYPE ESTERASE DOMAIN-CONTAINING PROTEIN"/>
    <property type="match status" value="1"/>
</dbReference>
<dbReference type="CDD" id="cd00229">
    <property type="entry name" value="SGNH_hydrolase"/>
    <property type="match status" value="1"/>
</dbReference>
<accession>A0A2S7IFT6</accession>
<keyword evidence="3" id="KW-1185">Reference proteome</keyword>
<dbReference type="Gene3D" id="3.40.50.1110">
    <property type="entry name" value="SGNH hydrolase"/>
    <property type="match status" value="1"/>
</dbReference>
<dbReference type="InterPro" id="IPR013830">
    <property type="entry name" value="SGNH_hydro"/>
</dbReference>
<dbReference type="RefSeq" id="WP_104715491.1">
    <property type="nucleotide sequence ID" value="NZ_PTRA01000006.1"/>
</dbReference>
<keyword evidence="2" id="KW-0378">Hydrolase</keyword>
<dbReference type="Pfam" id="PF13472">
    <property type="entry name" value="Lipase_GDSL_2"/>
    <property type="match status" value="1"/>
</dbReference>
<comment type="caution">
    <text evidence="2">The sequence shown here is derived from an EMBL/GenBank/DDBJ whole genome shotgun (WGS) entry which is preliminary data.</text>
</comment>
<evidence type="ECO:0000313" key="3">
    <source>
        <dbReference type="Proteomes" id="UP000239590"/>
    </source>
</evidence>
<evidence type="ECO:0000259" key="1">
    <source>
        <dbReference type="Pfam" id="PF13472"/>
    </source>
</evidence>
<dbReference type="GO" id="GO:0004622">
    <property type="term" value="F:phosphatidylcholine lysophospholipase activity"/>
    <property type="evidence" value="ECO:0007669"/>
    <property type="project" value="TreeGrafter"/>
</dbReference>
<gene>
    <name evidence="2" type="ORF">C5O19_21680</name>
</gene>
<dbReference type="OrthoDB" id="1246242at2"/>
<dbReference type="Proteomes" id="UP000239590">
    <property type="component" value="Unassembled WGS sequence"/>
</dbReference>
<sequence>MKKLLYLVSIFLVCGGSAPRSISWLALGDSITYLNDHTDETQHRISKGYLTLITERHPRIQYINQGHNGWSSVQIAQKIESLGLVKADVFTVFLGTNDWWQGKPLGTLADYEQHTGAETIYGSFRIILDKFKQLNESARVILITPMQRVDFVYINNFKNQAYGSYQEKNGQRLEQVVEAINQIGKLEKYPVVDLYHDSDLALKKLVRFKRLKDPQTGQYRDYPYPDFIGVPFNPDTDDYPYPKEAAALTYDGLHPSDAGYQIIADRLLGKWRGRK</sequence>
<name>A0A2S7IFT6_9BACT</name>
<evidence type="ECO:0000313" key="2">
    <source>
        <dbReference type="EMBL" id="PQA54366.1"/>
    </source>
</evidence>
<protein>
    <submittedName>
        <fullName evidence="2">SGNH/GDSL hydrolase family protein</fullName>
    </submittedName>
</protein>
<dbReference type="InterPro" id="IPR036514">
    <property type="entry name" value="SGNH_hydro_sf"/>
</dbReference>